<organism evidence="8 9">
    <name type="scientific">Halanaerobium congolense</name>
    <dbReference type="NCBI Taxonomy" id="54121"/>
    <lineage>
        <taxon>Bacteria</taxon>
        <taxon>Bacillati</taxon>
        <taxon>Bacillota</taxon>
        <taxon>Clostridia</taxon>
        <taxon>Halanaerobiales</taxon>
        <taxon>Halanaerobiaceae</taxon>
        <taxon>Halanaerobium</taxon>
    </lineage>
</organism>
<comment type="catalytic activity">
    <reaction evidence="1">
        <text>D-glucuronate = D-fructuronate</text>
        <dbReference type="Rhea" id="RHEA:13049"/>
        <dbReference type="ChEBI" id="CHEBI:58720"/>
        <dbReference type="ChEBI" id="CHEBI:59863"/>
        <dbReference type="EC" id="5.3.1.12"/>
    </reaction>
</comment>
<dbReference type="GO" id="GO:0042840">
    <property type="term" value="P:D-glucuronate catabolic process"/>
    <property type="evidence" value="ECO:0007669"/>
    <property type="project" value="TreeGrafter"/>
</dbReference>
<dbReference type="Proteomes" id="UP000199519">
    <property type="component" value="Unassembled WGS sequence"/>
</dbReference>
<keyword evidence="6 8" id="KW-0413">Isomerase</keyword>
<dbReference type="EC" id="5.3.1.12" evidence="4"/>
<evidence type="ECO:0000256" key="2">
    <source>
        <dbReference type="ARBA" id="ARBA00004892"/>
    </source>
</evidence>
<dbReference type="GO" id="GO:0019698">
    <property type="term" value="P:D-galacturonate catabolic process"/>
    <property type="evidence" value="ECO:0007669"/>
    <property type="project" value="TreeGrafter"/>
</dbReference>
<dbReference type="InterPro" id="IPR003766">
    <property type="entry name" value="Uronate_isomerase"/>
</dbReference>
<dbReference type="EMBL" id="FNBJ01000012">
    <property type="protein sequence ID" value="SDF44033.1"/>
    <property type="molecule type" value="Genomic_DNA"/>
</dbReference>
<accession>A0A1I0AHA0</accession>
<dbReference type="EMBL" id="FOHG01000012">
    <property type="protein sequence ID" value="SES93582.1"/>
    <property type="molecule type" value="Genomic_DNA"/>
</dbReference>
<evidence type="ECO:0000256" key="1">
    <source>
        <dbReference type="ARBA" id="ARBA00001165"/>
    </source>
</evidence>
<dbReference type="RefSeq" id="WP_176760048.1">
    <property type="nucleotide sequence ID" value="NZ_FNBJ01000012.1"/>
</dbReference>
<sequence length="455" mass="52912">MDFLNDDYLLTNDKGKDIYNEIKDLPIIDPHNHSALKEIIENKNWNDIWEVEGQTDHYIWQLMRRMGINEEKVTGDASNKEKWNAFAKIFPSLALNPVFEWMQLDLKNTFNITELLNSNNANKIWDLTKSKLSEESFKPRSLLKKMKVEIMCTTDDPVSDLKYHKQAKEELKNIKIYPTWRPDSYSKIDKENWKKNIQKIIQKYLDSSDLSFDNLLKALELSHSYFDQMGCVSSDHDLPEIMTKNIPYQQAKKIFKKKIDSTINAKEVREFKAFMLNFYAELNSKKNWIMQLHIGVKRNYRKSLFENVGINSGGDIIGSEINIADGLSHLLNTFEDLIMVAYVINDNYLPSLVSIARAFPNLNLGSSWWFNDSAYGMNKHLDYIAAVDILAKQTGMVTDSRKILSYASRTEVYRRTLANLLGKRVEKKQLPISLAEKIARDLSYNRPLDLFFGDK</sequence>
<dbReference type="Proteomes" id="UP000198612">
    <property type="component" value="Unassembled WGS sequence"/>
</dbReference>
<evidence type="ECO:0000313" key="10">
    <source>
        <dbReference type="Proteomes" id="UP000199519"/>
    </source>
</evidence>
<name>A0A1I0AHA0_9FIRM</name>
<evidence type="ECO:0000313" key="7">
    <source>
        <dbReference type="EMBL" id="SDF44033.1"/>
    </source>
</evidence>
<proteinExistence type="inferred from homology"/>
<dbReference type="Pfam" id="PF02614">
    <property type="entry name" value="UxaC"/>
    <property type="match status" value="1"/>
</dbReference>
<evidence type="ECO:0000313" key="9">
    <source>
        <dbReference type="Proteomes" id="UP000198612"/>
    </source>
</evidence>
<evidence type="ECO:0000256" key="6">
    <source>
        <dbReference type="ARBA" id="ARBA00023235"/>
    </source>
</evidence>
<comment type="pathway">
    <text evidence="2">Carbohydrate metabolism; pentose and glucuronate interconversion.</text>
</comment>
<dbReference type="PANTHER" id="PTHR30068:SF4">
    <property type="entry name" value="URONATE ISOMERASE"/>
    <property type="match status" value="1"/>
</dbReference>
<evidence type="ECO:0000256" key="4">
    <source>
        <dbReference type="ARBA" id="ARBA00012546"/>
    </source>
</evidence>
<reference evidence="9 10" key="1">
    <citation type="submission" date="2016-10" db="EMBL/GenBank/DDBJ databases">
        <authorList>
            <person name="Varghese N."/>
            <person name="Submissions S."/>
        </authorList>
    </citation>
    <scope>NUCLEOTIDE SEQUENCE [LARGE SCALE GENOMIC DNA]</scope>
    <source>
        <strain evidence="7 10">WG2</strain>
        <strain evidence="8 9">WG5</strain>
    </source>
</reference>
<gene>
    <name evidence="7" type="ORF">SAMN04488598_11238</name>
    <name evidence="8" type="ORF">SAMN04515652_11238</name>
</gene>
<dbReference type="PANTHER" id="PTHR30068">
    <property type="entry name" value="URONATE ISOMERASE"/>
    <property type="match status" value="1"/>
</dbReference>
<dbReference type="NCBIfam" id="NF002794">
    <property type="entry name" value="PRK02925.1"/>
    <property type="match status" value="1"/>
</dbReference>
<dbReference type="GO" id="GO:0008880">
    <property type="term" value="F:glucuronate isomerase activity"/>
    <property type="evidence" value="ECO:0007669"/>
    <property type="project" value="UniProtKB-EC"/>
</dbReference>
<dbReference type="UniPathway" id="UPA00246"/>
<dbReference type="SUPFAM" id="SSF51556">
    <property type="entry name" value="Metallo-dependent hydrolases"/>
    <property type="match status" value="1"/>
</dbReference>
<evidence type="ECO:0000256" key="3">
    <source>
        <dbReference type="ARBA" id="ARBA00008397"/>
    </source>
</evidence>
<protein>
    <recommendedName>
        <fullName evidence="5">Uronate isomerase</fullName>
        <ecNumber evidence="4">5.3.1.12</ecNumber>
    </recommendedName>
</protein>
<dbReference type="AlphaFoldDB" id="A0A1I0AHA0"/>
<dbReference type="Gene3D" id="1.10.2020.10">
    <property type="entry name" value="uronate isomerase, domain 2, chain A"/>
    <property type="match status" value="1"/>
</dbReference>
<comment type="similarity">
    <text evidence="3">Belongs to the metallo-dependent hydrolases superfamily. Uronate isomerase family.</text>
</comment>
<evidence type="ECO:0000313" key="8">
    <source>
        <dbReference type="EMBL" id="SES93582.1"/>
    </source>
</evidence>
<dbReference type="Gene3D" id="3.20.20.140">
    <property type="entry name" value="Metal-dependent hydrolases"/>
    <property type="match status" value="1"/>
</dbReference>
<keyword evidence="10" id="KW-1185">Reference proteome</keyword>
<evidence type="ECO:0000256" key="5">
    <source>
        <dbReference type="ARBA" id="ARBA00020555"/>
    </source>
</evidence>
<dbReference type="InterPro" id="IPR032466">
    <property type="entry name" value="Metal_Hydrolase"/>
</dbReference>